<sequence>MWTKDCKIYIRKTESARTIRIANHDDAFKAMQEKGPPQTNVNQFMAILGEDLNKHNGETVVIGDMNINYC</sequence>
<dbReference type="EMBL" id="JARBHB010000017">
    <property type="protein sequence ID" value="KAJ8865945.1"/>
    <property type="molecule type" value="Genomic_DNA"/>
</dbReference>
<keyword evidence="3" id="KW-1185">Reference proteome</keyword>
<dbReference type="Pfam" id="PF25298">
    <property type="entry name" value="Baculo_FP_2nd"/>
    <property type="match status" value="1"/>
</dbReference>
<gene>
    <name evidence="2" type="ORF">PR048_033468</name>
</gene>
<feature type="domain" description="FP protein C-terminal" evidence="1">
    <location>
        <begin position="2"/>
        <end position="26"/>
    </location>
</feature>
<dbReference type="InterPro" id="IPR057251">
    <property type="entry name" value="FP_C"/>
</dbReference>
<evidence type="ECO:0000259" key="1">
    <source>
        <dbReference type="Pfam" id="PF25298"/>
    </source>
</evidence>
<reference evidence="2 3" key="1">
    <citation type="submission" date="2023-02" db="EMBL/GenBank/DDBJ databases">
        <title>LHISI_Scaffold_Assembly.</title>
        <authorList>
            <person name="Stuart O.P."/>
            <person name="Cleave R."/>
            <person name="Magrath M.J.L."/>
            <person name="Mikheyev A.S."/>
        </authorList>
    </citation>
    <scope>NUCLEOTIDE SEQUENCE [LARGE SCALE GENOMIC DNA]</scope>
    <source>
        <strain evidence="2">Daus_M_001</strain>
        <tissue evidence="2">Leg muscle</tissue>
    </source>
</reference>
<protein>
    <recommendedName>
        <fullName evidence="1">FP protein C-terminal domain-containing protein</fullName>
    </recommendedName>
</protein>
<name>A0ABQ9G0C8_9NEOP</name>
<proteinExistence type="predicted"/>
<accession>A0ABQ9G0C8</accession>
<comment type="caution">
    <text evidence="2">The sequence shown here is derived from an EMBL/GenBank/DDBJ whole genome shotgun (WGS) entry which is preliminary data.</text>
</comment>
<evidence type="ECO:0000313" key="3">
    <source>
        <dbReference type="Proteomes" id="UP001159363"/>
    </source>
</evidence>
<dbReference type="Proteomes" id="UP001159363">
    <property type="component" value="Chromosome 16"/>
</dbReference>
<evidence type="ECO:0000313" key="2">
    <source>
        <dbReference type="EMBL" id="KAJ8865945.1"/>
    </source>
</evidence>
<organism evidence="2 3">
    <name type="scientific">Dryococelus australis</name>
    <dbReference type="NCBI Taxonomy" id="614101"/>
    <lineage>
        <taxon>Eukaryota</taxon>
        <taxon>Metazoa</taxon>
        <taxon>Ecdysozoa</taxon>
        <taxon>Arthropoda</taxon>
        <taxon>Hexapoda</taxon>
        <taxon>Insecta</taxon>
        <taxon>Pterygota</taxon>
        <taxon>Neoptera</taxon>
        <taxon>Polyneoptera</taxon>
        <taxon>Phasmatodea</taxon>
        <taxon>Verophasmatodea</taxon>
        <taxon>Anareolatae</taxon>
        <taxon>Phasmatidae</taxon>
        <taxon>Eurycanthinae</taxon>
        <taxon>Dryococelus</taxon>
    </lineage>
</organism>